<dbReference type="InterPro" id="IPR002941">
    <property type="entry name" value="DNA_methylase_N4/N6"/>
</dbReference>
<evidence type="ECO:0000313" key="11">
    <source>
        <dbReference type="Proteomes" id="UP000075398"/>
    </source>
</evidence>
<keyword evidence="4 8" id="KW-0949">S-adenosyl-L-methionine</keyword>
<dbReference type="InterPro" id="IPR029063">
    <property type="entry name" value="SAM-dependent_MTases_sf"/>
</dbReference>
<dbReference type="EMBL" id="LNGC01000143">
    <property type="protein sequence ID" value="KYC47769.1"/>
    <property type="molecule type" value="Genomic_DNA"/>
</dbReference>
<organism evidence="10 11">
    <name type="scientific">Candidatus Methanofastidiosum methylothiophilum</name>
    <dbReference type="NCBI Taxonomy" id="1705564"/>
    <lineage>
        <taxon>Archaea</taxon>
        <taxon>Methanobacteriati</taxon>
        <taxon>Methanobacteriota</taxon>
        <taxon>Stenosarchaea group</taxon>
        <taxon>Candidatus Methanofastidiosia</taxon>
        <taxon>Candidatus Methanofastidiosales</taxon>
        <taxon>Candidatus Methanofastidiosaceae</taxon>
        <taxon>Candidatus Methanofastidiosum</taxon>
    </lineage>
</organism>
<evidence type="ECO:0000256" key="6">
    <source>
        <dbReference type="ARBA" id="ARBA00023125"/>
    </source>
</evidence>
<feature type="domain" description="DNA methylase N-4/N-6" evidence="9">
    <location>
        <begin position="24"/>
        <end position="253"/>
    </location>
</feature>
<dbReference type="Gene3D" id="3.40.50.150">
    <property type="entry name" value="Vaccinia Virus protein VP39"/>
    <property type="match status" value="1"/>
</dbReference>
<dbReference type="GO" id="GO:0032259">
    <property type="term" value="P:methylation"/>
    <property type="evidence" value="ECO:0007669"/>
    <property type="project" value="UniProtKB-KW"/>
</dbReference>
<dbReference type="GO" id="GO:0003677">
    <property type="term" value="F:DNA binding"/>
    <property type="evidence" value="ECO:0007669"/>
    <property type="project" value="UniProtKB-KW"/>
</dbReference>
<evidence type="ECO:0000256" key="7">
    <source>
        <dbReference type="ARBA" id="ARBA00049120"/>
    </source>
</evidence>
<dbReference type="EC" id="2.1.1.113" evidence="8"/>
<dbReference type="PROSITE" id="PS00093">
    <property type="entry name" value="N4_MTASE"/>
    <property type="match status" value="1"/>
</dbReference>
<comment type="catalytic activity">
    <reaction evidence="7 8">
        <text>a 2'-deoxycytidine in DNA + S-adenosyl-L-methionine = an N(4)-methyl-2'-deoxycytidine in DNA + S-adenosyl-L-homocysteine + H(+)</text>
        <dbReference type="Rhea" id="RHEA:16857"/>
        <dbReference type="Rhea" id="RHEA-COMP:11369"/>
        <dbReference type="Rhea" id="RHEA-COMP:13674"/>
        <dbReference type="ChEBI" id="CHEBI:15378"/>
        <dbReference type="ChEBI" id="CHEBI:57856"/>
        <dbReference type="ChEBI" id="CHEBI:59789"/>
        <dbReference type="ChEBI" id="CHEBI:85452"/>
        <dbReference type="ChEBI" id="CHEBI:137933"/>
        <dbReference type="EC" id="2.1.1.113"/>
    </reaction>
</comment>
<reference evidence="10 11" key="1">
    <citation type="journal article" date="2016" name="ISME J.">
        <title>Chasing the elusive Euryarchaeota class WSA2: genomes reveal a uniquely fastidious methyl-reducing methanogen.</title>
        <authorList>
            <person name="Nobu M.K."/>
            <person name="Narihiro T."/>
            <person name="Kuroda K."/>
            <person name="Mei R."/>
            <person name="Liu W.T."/>
        </authorList>
    </citation>
    <scope>NUCLEOTIDE SEQUENCE [LARGE SCALE GENOMIC DNA]</scope>
    <source>
        <strain evidence="10">U1lsi0528_Bin055</strain>
    </source>
</reference>
<comment type="similarity">
    <text evidence="1">Belongs to the N(4)/N(6)-methyltransferase family. N(4) subfamily.</text>
</comment>
<protein>
    <recommendedName>
        <fullName evidence="8">Type II methyltransferase</fullName>
        <ecNumber evidence="8">2.1.1.113</ecNumber>
    </recommendedName>
    <alternativeName>
        <fullName evidence="8">N-4 cytosine-specific methyltransferase</fullName>
    </alternativeName>
</protein>
<gene>
    <name evidence="10" type="primary">mjaVM_2</name>
    <name evidence="10" type="ORF">AMQ22_01931</name>
</gene>
<keyword evidence="2 8" id="KW-0489">Methyltransferase</keyword>
<evidence type="ECO:0000256" key="4">
    <source>
        <dbReference type="ARBA" id="ARBA00022691"/>
    </source>
</evidence>
<evidence type="ECO:0000313" key="10">
    <source>
        <dbReference type="EMBL" id="KYC47769.1"/>
    </source>
</evidence>
<evidence type="ECO:0000256" key="8">
    <source>
        <dbReference type="RuleBase" id="RU362026"/>
    </source>
</evidence>
<evidence type="ECO:0000259" key="9">
    <source>
        <dbReference type="Pfam" id="PF01555"/>
    </source>
</evidence>
<dbReference type="Proteomes" id="UP000075398">
    <property type="component" value="Unassembled WGS sequence"/>
</dbReference>
<dbReference type="GO" id="GO:0008170">
    <property type="term" value="F:N-methyltransferase activity"/>
    <property type="evidence" value="ECO:0007669"/>
    <property type="project" value="InterPro"/>
</dbReference>
<comment type="caution">
    <text evidence="10">The sequence shown here is derived from an EMBL/GenBank/DDBJ whole genome shotgun (WGS) entry which is preliminary data.</text>
</comment>
<evidence type="ECO:0000256" key="5">
    <source>
        <dbReference type="ARBA" id="ARBA00022747"/>
    </source>
</evidence>
<evidence type="ECO:0000256" key="2">
    <source>
        <dbReference type="ARBA" id="ARBA00022603"/>
    </source>
</evidence>
<dbReference type="Pfam" id="PF01555">
    <property type="entry name" value="N6_N4_Mtase"/>
    <property type="match status" value="1"/>
</dbReference>
<dbReference type="GO" id="GO:0009307">
    <property type="term" value="P:DNA restriction-modification system"/>
    <property type="evidence" value="ECO:0007669"/>
    <property type="project" value="UniProtKB-KW"/>
</dbReference>
<dbReference type="PRINTS" id="PR00508">
    <property type="entry name" value="S21N4MTFRASE"/>
</dbReference>
<keyword evidence="3 10" id="KW-0808">Transferase</keyword>
<dbReference type="GO" id="GO:0015667">
    <property type="term" value="F:site-specific DNA-methyltransferase (cytosine-N4-specific) activity"/>
    <property type="evidence" value="ECO:0007669"/>
    <property type="project" value="UniProtKB-EC"/>
</dbReference>
<proteinExistence type="inferred from homology"/>
<evidence type="ECO:0000256" key="1">
    <source>
        <dbReference type="ARBA" id="ARBA00010203"/>
    </source>
</evidence>
<evidence type="ECO:0000256" key="3">
    <source>
        <dbReference type="ARBA" id="ARBA00022679"/>
    </source>
</evidence>
<sequence length="274" mass="31902">MLEINKIYNMDNIIGCKLLDNDSIDLVITSPPYDDLRCYKGYSFEFEDLCKDLYRVLKPGGRVVWIINDSTRNFDESGTSFKQALYFKQIGFKLNDTMIWRKTNPVPMGFPAKRYTPSFEYMFVFSKEKPKVFNPILVPVTTFRHQSENGWCNRKKDGVYIKRYSFLSSNTKKIPQNVFDISIGIVEDSFHTRHPAAFSIKLAMLHVLTWSNSGDLILDPFIGSGSTAIASLLMDRNYIGFELSSEYCNLAEERISYYKENKQKFYEKYISMYS</sequence>
<keyword evidence="5 8" id="KW-0680">Restriction system</keyword>
<name>A0A150IRW4_9EURY</name>
<dbReference type="SUPFAM" id="SSF53335">
    <property type="entry name" value="S-adenosyl-L-methionine-dependent methyltransferases"/>
    <property type="match status" value="1"/>
</dbReference>
<accession>A0A150IRW4</accession>
<dbReference type="AlphaFoldDB" id="A0A150IRW4"/>
<dbReference type="InterPro" id="IPR017985">
    <property type="entry name" value="MeTrfase_CN4_CS"/>
</dbReference>
<dbReference type="InterPro" id="IPR001091">
    <property type="entry name" value="RM_Methyltransferase"/>
</dbReference>
<keyword evidence="6" id="KW-0238">DNA-binding</keyword>